<evidence type="ECO:0000313" key="3">
    <source>
        <dbReference type="Proteomes" id="UP001381693"/>
    </source>
</evidence>
<proteinExistence type="predicted"/>
<dbReference type="InterPro" id="IPR000408">
    <property type="entry name" value="Reg_chr_condens"/>
</dbReference>
<feature type="non-terminal residue" evidence="2">
    <location>
        <position position="52"/>
    </location>
</feature>
<organism evidence="2 3">
    <name type="scientific">Halocaridina rubra</name>
    <name type="common">Hawaiian red shrimp</name>
    <dbReference type="NCBI Taxonomy" id="373956"/>
    <lineage>
        <taxon>Eukaryota</taxon>
        <taxon>Metazoa</taxon>
        <taxon>Ecdysozoa</taxon>
        <taxon>Arthropoda</taxon>
        <taxon>Crustacea</taxon>
        <taxon>Multicrustacea</taxon>
        <taxon>Malacostraca</taxon>
        <taxon>Eumalacostraca</taxon>
        <taxon>Eucarida</taxon>
        <taxon>Decapoda</taxon>
        <taxon>Pleocyemata</taxon>
        <taxon>Caridea</taxon>
        <taxon>Atyoidea</taxon>
        <taxon>Atyidae</taxon>
        <taxon>Halocaridina</taxon>
    </lineage>
</organism>
<accession>A0AAN8WHM8</accession>
<evidence type="ECO:0000256" key="1">
    <source>
        <dbReference type="PROSITE-ProRule" id="PRU00235"/>
    </source>
</evidence>
<dbReference type="AlphaFoldDB" id="A0AAN8WHM8"/>
<protein>
    <submittedName>
        <fullName evidence="2">Uncharacterized protein</fullName>
    </submittedName>
</protein>
<dbReference type="Proteomes" id="UP001381693">
    <property type="component" value="Unassembled WGS sequence"/>
</dbReference>
<evidence type="ECO:0000313" key="2">
    <source>
        <dbReference type="EMBL" id="KAK7066211.1"/>
    </source>
</evidence>
<dbReference type="EMBL" id="JAXCGZ010019332">
    <property type="protein sequence ID" value="KAK7066211.1"/>
    <property type="molecule type" value="Genomic_DNA"/>
</dbReference>
<feature type="repeat" description="RCC1" evidence="1">
    <location>
        <begin position="2"/>
        <end position="52"/>
    </location>
</feature>
<comment type="caution">
    <text evidence="2">The sequence shown here is derived from an EMBL/GenBank/DDBJ whole genome shotgun (WGS) entry which is preliminary data.</text>
</comment>
<dbReference type="Gene3D" id="2.130.10.30">
    <property type="entry name" value="Regulator of chromosome condensation 1/beta-lactamase-inhibitor protein II"/>
    <property type="match status" value="1"/>
</dbReference>
<dbReference type="Pfam" id="PF00415">
    <property type="entry name" value="RCC1"/>
    <property type="match status" value="1"/>
</dbReference>
<name>A0AAN8WHM8_HALRR</name>
<reference evidence="2 3" key="1">
    <citation type="submission" date="2023-11" db="EMBL/GenBank/DDBJ databases">
        <title>Halocaridina rubra genome assembly.</title>
        <authorList>
            <person name="Smith C."/>
        </authorList>
    </citation>
    <scope>NUCLEOTIDE SEQUENCE [LARGE SCALE GENOMIC DNA]</scope>
    <source>
        <strain evidence="2">EP-1</strain>
        <tissue evidence="2">Whole</tissue>
    </source>
</reference>
<keyword evidence="3" id="KW-1185">Reference proteome</keyword>
<dbReference type="InterPro" id="IPR009091">
    <property type="entry name" value="RCC1/BLIP-II"/>
</dbReference>
<gene>
    <name evidence="2" type="ORF">SK128_021339</name>
</gene>
<dbReference type="SUPFAM" id="SSF50985">
    <property type="entry name" value="RCC1/BLIP-II"/>
    <property type="match status" value="1"/>
</dbReference>
<dbReference type="PROSITE" id="PS50012">
    <property type="entry name" value="RCC1_3"/>
    <property type="match status" value="1"/>
</dbReference>
<feature type="non-terminal residue" evidence="2">
    <location>
        <position position="1"/>
    </location>
</feature>
<sequence>SGGIYSCGLGNSGQLGQGGGELECWTAHPVVETSTHAVVSIAAGENHSSAIT</sequence>